<dbReference type="InParanoid" id="A0A0C3F214"/>
<evidence type="ECO:0000259" key="8">
    <source>
        <dbReference type="Pfam" id="PF01490"/>
    </source>
</evidence>
<protein>
    <recommendedName>
        <fullName evidence="8">Amino acid transporter transmembrane domain-containing protein</fullName>
    </recommendedName>
</protein>
<feature type="transmembrane region" description="Helical" evidence="7">
    <location>
        <begin position="130"/>
        <end position="152"/>
    </location>
</feature>
<evidence type="ECO:0000256" key="6">
    <source>
        <dbReference type="SAM" id="MobiDB-lite"/>
    </source>
</evidence>
<keyword evidence="4 7" id="KW-1133">Transmembrane helix</keyword>
<evidence type="ECO:0000256" key="3">
    <source>
        <dbReference type="ARBA" id="ARBA00022692"/>
    </source>
</evidence>
<feature type="transmembrane region" description="Helical" evidence="7">
    <location>
        <begin position="447"/>
        <end position="470"/>
    </location>
</feature>
<evidence type="ECO:0000256" key="2">
    <source>
        <dbReference type="ARBA" id="ARBA00008066"/>
    </source>
</evidence>
<evidence type="ECO:0000313" key="9">
    <source>
        <dbReference type="EMBL" id="KIM74104.1"/>
    </source>
</evidence>
<sequence length="584" mass="64121">MAFVSPANIAGRDPLEPMADSNEKMDFIEPSHGFASDGHKPTIAEYMYYAKIKRDAERGGFSGNGADAQGTNIARPSLWQMLRHGGGRHMTTEHLDKGLITAMKDAHAEETVGLSEIEVEKLNARRMLRVAGWSTVFYLLTTDILGPFNAPYAISLLGLVPGVLLYFFFGIIAATTGLILSYLYNMLDSDRYPVRTYGDLAERVGGTLLRHACSILQSIQLVVNVGIICLSSGQSLYQVSKGKLCFSVCVVVWALAGMIVGQIRSLRNFGIIGGFSVYLNLLIIFISMGVVAHSLPNYAVANAADDTLGNGPVIVNAFNNQNLVGQVNGMFNMVFAYGGAMIFPEMMAEMRRPMDFYKGMACAQILIFVVYLMYGIFWYCFQGQYSQPNSFQGLSPFAWQTTCNVLNMVSGMIAATLYGNIGIKVIYINIVEDMFKGPSLVSRKGRILWTFLVPVYWALAFVVGSAVPALGAMTGLIGAVCIFQFTYTLPPLFWFLFELKKDAALEDEKFTGHGSNPRAVDTWRDGSRWRRGIFTGRWYVKIFMFVIFLAALACAGLGLWGTGEAVKATFLHGQATSFGCLANA</sequence>
<dbReference type="OrthoDB" id="40134at2759"/>
<name>A0A0C3F214_PILCF</name>
<dbReference type="GO" id="GO:0016020">
    <property type="term" value="C:membrane"/>
    <property type="evidence" value="ECO:0007669"/>
    <property type="project" value="UniProtKB-SubCell"/>
</dbReference>
<feature type="transmembrane region" description="Helical" evidence="7">
    <location>
        <begin position="356"/>
        <end position="379"/>
    </location>
</feature>
<accession>A0A0C3F214</accession>
<dbReference type="PANTHER" id="PTHR22950:SF461">
    <property type="entry name" value="AMINO ACID TRANSPORTER TRANSMEMBRANE DOMAIN-CONTAINING PROTEIN"/>
    <property type="match status" value="1"/>
</dbReference>
<evidence type="ECO:0000256" key="1">
    <source>
        <dbReference type="ARBA" id="ARBA00004141"/>
    </source>
</evidence>
<feature type="transmembrane region" description="Helical" evidence="7">
    <location>
        <begin position="538"/>
        <end position="560"/>
    </location>
</feature>
<evidence type="ECO:0000313" key="10">
    <source>
        <dbReference type="Proteomes" id="UP000054166"/>
    </source>
</evidence>
<dbReference type="PANTHER" id="PTHR22950">
    <property type="entry name" value="AMINO ACID TRANSPORTER"/>
    <property type="match status" value="1"/>
</dbReference>
<comment type="subcellular location">
    <subcellularLocation>
        <location evidence="1">Membrane</location>
        <topology evidence="1">Multi-pass membrane protein</topology>
    </subcellularLocation>
</comment>
<dbReference type="Pfam" id="PF01490">
    <property type="entry name" value="Aa_trans"/>
    <property type="match status" value="1"/>
</dbReference>
<keyword evidence="10" id="KW-1185">Reference proteome</keyword>
<reference evidence="10" key="2">
    <citation type="submission" date="2015-01" db="EMBL/GenBank/DDBJ databases">
        <title>Evolutionary Origins and Diversification of the Mycorrhizal Mutualists.</title>
        <authorList>
            <consortium name="DOE Joint Genome Institute"/>
            <consortium name="Mycorrhizal Genomics Consortium"/>
            <person name="Kohler A."/>
            <person name="Kuo A."/>
            <person name="Nagy L.G."/>
            <person name="Floudas D."/>
            <person name="Copeland A."/>
            <person name="Barry K.W."/>
            <person name="Cichocki N."/>
            <person name="Veneault-Fourrey C."/>
            <person name="LaButti K."/>
            <person name="Lindquist E.A."/>
            <person name="Lipzen A."/>
            <person name="Lundell T."/>
            <person name="Morin E."/>
            <person name="Murat C."/>
            <person name="Riley R."/>
            <person name="Ohm R."/>
            <person name="Sun H."/>
            <person name="Tunlid A."/>
            <person name="Henrissat B."/>
            <person name="Grigoriev I.V."/>
            <person name="Hibbett D.S."/>
            <person name="Martin F."/>
        </authorList>
    </citation>
    <scope>NUCLEOTIDE SEQUENCE [LARGE SCALE GENOMIC DNA]</scope>
    <source>
        <strain evidence="10">F 1598</strain>
    </source>
</reference>
<evidence type="ECO:0000256" key="7">
    <source>
        <dbReference type="SAM" id="Phobius"/>
    </source>
</evidence>
<feature type="transmembrane region" description="Helical" evidence="7">
    <location>
        <begin position="164"/>
        <end position="185"/>
    </location>
</feature>
<dbReference type="InterPro" id="IPR013057">
    <property type="entry name" value="AA_transpt_TM"/>
</dbReference>
<feature type="transmembrane region" description="Helical" evidence="7">
    <location>
        <begin position="405"/>
        <end position="427"/>
    </location>
</feature>
<feature type="transmembrane region" description="Helical" evidence="7">
    <location>
        <begin position="244"/>
        <end position="263"/>
    </location>
</feature>
<dbReference type="EMBL" id="KN833066">
    <property type="protein sequence ID" value="KIM74104.1"/>
    <property type="molecule type" value="Genomic_DNA"/>
</dbReference>
<evidence type="ECO:0000256" key="4">
    <source>
        <dbReference type="ARBA" id="ARBA00022989"/>
    </source>
</evidence>
<feature type="region of interest" description="Disordered" evidence="6">
    <location>
        <begin position="1"/>
        <end position="20"/>
    </location>
</feature>
<dbReference type="GO" id="GO:0015179">
    <property type="term" value="F:L-amino acid transmembrane transporter activity"/>
    <property type="evidence" value="ECO:0007669"/>
    <property type="project" value="TreeGrafter"/>
</dbReference>
<feature type="transmembrane region" description="Helical" evidence="7">
    <location>
        <begin position="269"/>
        <end position="292"/>
    </location>
</feature>
<evidence type="ECO:0000256" key="5">
    <source>
        <dbReference type="ARBA" id="ARBA00023136"/>
    </source>
</evidence>
<gene>
    <name evidence="9" type="ORF">PILCRDRAFT_828513</name>
</gene>
<organism evidence="9 10">
    <name type="scientific">Piloderma croceum (strain F 1598)</name>
    <dbReference type="NCBI Taxonomy" id="765440"/>
    <lineage>
        <taxon>Eukaryota</taxon>
        <taxon>Fungi</taxon>
        <taxon>Dikarya</taxon>
        <taxon>Basidiomycota</taxon>
        <taxon>Agaricomycotina</taxon>
        <taxon>Agaricomycetes</taxon>
        <taxon>Agaricomycetidae</taxon>
        <taxon>Atheliales</taxon>
        <taxon>Atheliaceae</taxon>
        <taxon>Piloderma</taxon>
    </lineage>
</organism>
<feature type="domain" description="Amino acid transporter transmembrane" evidence="8">
    <location>
        <begin position="131"/>
        <end position="497"/>
    </location>
</feature>
<dbReference type="Proteomes" id="UP000054166">
    <property type="component" value="Unassembled WGS sequence"/>
</dbReference>
<dbReference type="STRING" id="765440.A0A0C3F214"/>
<feature type="transmembrane region" description="Helical" evidence="7">
    <location>
        <begin position="476"/>
        <end position="497"/>
    </location>
</feature>
<dbReference type="AlphaFoldDB" id="A0A0C3F214"/>
<reference evidence="9 10" key="1">
    <citation type="submission" date="2014-04" db="EMBL/GenBank/DDBJ databases">
        <authorList>
            <consortium name="DOE Joint Genome Institute"/>
            <person name="Kuo A."/>
            <person name="Tarkka M."/>
            <person name="Buscot F."/>
            <person name="Kohler A."/>
            <person name="Nagy L.G."/>
            <person name="Floudas D."/>
            <person name="Copeland A."/>
            <person name="Barry K.W."/>
            <person name="Cichocki N."/>
            <person name="Veneault-Fourrey C."/>
            <person name="LaButti K."/>
            <person name="Lindquist E.A."/>
            <person name="Lipzen A."/>
            <person name="Lundell T."/>
            <person name="Morin E."/>
            <person name="Murat C."/>
            <person name="Sun H."/>
            <person name="Tunlid A."/>
            <person name="Henrissat B."/>
            <person name="Grigoriev I.V."/>
            <person name="Hibbett D.S."/>
            <person name="Martin F."/>
            <person name="Nordberg H.P."/>
            <person name="Cantor M.N."/>
            <person name="Hua S.X."/>
        </authorList>
    </citation>
    <scope>NUCLEOTIDE SEQUENCE [LARGE SCALE GENOMIC DNA]</scope>
    <source>
        <strain evidence="9 10">F 1598</strain>
    </source>
</reference>
<keyword evidence="3 7" id="KW-0812">Transmembrane</keyword>
<keyword evidence="5 7" id="KW-0472">Membrane</keyword>
<proteinExistence type="inferred from homology"/>
<dbReference type="HOGENOM" id="CLU_016053_1_0_1"/>
<comment type="similarity">
    <text evidence="2">Belongs to the amino acid/polyamine transporter 2 family.</text>
</comment>